<evidence type="ECO:0000313" key="7">
    <source>
        <dbReference type="RefSeq" id="XP_022257189.1"/>
    </source>
</evidence>
<feature type="coiled-coil region" evidence="2">
    <location>
        <begin position="95"/>
        <end position="188"/>
    </location>
</feature>
<gene>
    <name evidence="6 7 8 9 10" type="primary">LOC106471078</name>
</gene>
<feature type="domain" description="CCDC92/74 N-terminal" evidence="4">
    <location>
        <begin position="99"/>
        <end position="153"/>
    </location>
</feature>
<sequence>MSRSEGAGNVHVPISPSVLAANGLILPLQEPTYLPPYRTHFWSRINHFDRYPRPFHCDRLQRLPPHRSFVTTADSTDELNSSLSSRLSISDRREEMDLKQKVHQLEKNLAFVKEQHALVLHSLHEEVEELKEKNRELQFHLTMGTDASDKESNIIKPKSCCSENKVKIEKLEKELKKLRAALRDALKSNATLVTQLELFKREQYLNASSVTTVPYQPIQFETCPEGMTRAPQHSGPSHKIDEYRDTIHQIDQASARARIGRGYHSGYYGDRSGYNDSRGRQNQQNQHRLPRFPLRNTNMSHIQYEIQYRQRSSINLPNLKQQVIPVMDRGEKYRKNRGNPRPQVPHH</sequence>
<feature type="compositionally biased region" description="Basic residues" evidence="3">
    <location>
        <begin position="334"/>
        <end position="347"/>
    </location>
</feature>
<evidence type="ECO:0000256" key="3">
    <source>
        <dbReference type="SAM" id="MobiDB-lite"/>
    </source>
</evidence>
<protein>
    <submittedName>
        <fullName evidence="6 7">Uncharacterized protein LOC106471078</fullName>
    </submittedName>
</protein>
<dbReference type="RefSeq" id="XP_022257270.1">
    <property type="nucleotide sequence ID" value="XM_022401562.1"/>
</dbReference>
<proteinExistence type="predicted"/>
<evidence type="ECO:0000313" key="9">
    <source>
        <dbReference type="RefSeq" id="XP_022257270.1"/>
    </source>
</evidence>
<reference evidence="6 7" key="1">
    <citation type="submission" date="2025-05" db="UniProtKB">
        <authorList>
            <consortium name="RefSeq"/>
        </authorList>
    </citation>
    <scope>IDENTIFICATION</scope>
    <source>
        <tissue evidence="6 7">Muscle</tissue>
    </source>
</reference>
<evidence type="ECO:0000313" key="8">
    <source>
        <dbReference type="RefSeq" id="XP_022257223.1"/>
    </source>
</evidence>
<dbReference type="InterPro" id="IPR039496">
    <property type="entry name" value="CCDC92/74_N"/>
</dbReference>
<evidence type="ECO:0000313" key="10">
    <source>
        <dbReference type="RefSeq" id="XP_022257307.1"/>
    </source>
</evidence>
<evidence type="ECO:0000256" key="1">
    <source>
        <dbReference type="ARBA" id="ARBA00023054"/>
    </source>
</evidence>
<evidence type="ECO:0000259" key="4">
    <source>
        <dbReference type="Pfam" id="PF14916"/>
    </source>
</evidence>
<keyword evidence="1 2" id="KW-0175">Coiled coil</keyword>
<dbReference type="RefSeq" id="XP_022257307.1">
    <property type="nucleotide sequence ID" value="XM_022401599.1"/>
</dbReference>
<evidence type="ECO:0000313" key="5">
    <source>
        <dbReference type="Proteomes" id="UP000694941"/>
    </source>
</evidence>
<feature type="region of interest" description="Disordered" evidence="3">
    <location>
        <begin position="325"/>
        <end position="347"/>
    </location>
</feature>
<feature type="region of interest" description="Disordered" evidence="3">
    <location>
        <begin position="262"/>
        <end position="291"/>
    </location>
</feature>
<dbReference type="InterPro" id="IPR040370">
    <property type="entry name" value="CCDC74A/CCDC74B/CCDC92"/>
</dbReference>
<evidence type="ECO:0000256" key="2">
    <source>
        <dbReference type="SAM" id="Coils"/>
    </source>
</evidence>
<organism evidence="5 7">
    <name type="scientific">Limulus polyphemus</name>
    <name type="common">Atlantic horseshoe crab</name>
    <dbReference type="NCBI Taxonomy" id="6850"/>
    <lineage>
        <taxon>Eukaryota</taxon>
        <taxon>Metazoa</taxon>
        <taxon>Ecdysozoa</taxon>
        <taxon>Arthropoda</taxon>
        <taxon>Chelicerata</taxon>
        <taxon>Merostomata</taxon>
        <taxon>Xiphosura</taxon>
        <taxon>Limulidae</taxon>
        <taxon>Limulus</taxon>
    </lineage>
</organism>
<dbReference type="Proteomes" id="UP000694941">
    <property type="component" value="Unplaced"/>
</dbReference>
<dbReference type="RefSeq" id="XP_022257155.1">
    <property type="nucleotide sequence ID" value="XM_022401447.1"/>
</dbReference>
<name>A0ABM1TMT3_LIMPO</name>
<dbReference type="RefSeq" id="XP_022257223.1">
    <property type="nucleotide sequence ID" value="XM_022401515.1"/>
</dbReference>
<dbReference type="RefSeq" id="XP_022257189.1">
    <property type="nucleotide sequence ID" value="XM_022401481.1"/>
</dbReference>
<dbReference type="GeneID" id="106471078"/>
<keyword evidence="5" id="KW-1185">Reference proteome</keyword>
<dbReference type="Pfam" id="PF14916">
    <property type="entry name" value="CCDC92"/>
    <property type="match status" value="1"/>
</dbReference>
<dbReference type="PANTHER" id="PTHR14882:SF1">
    <property type="entry name" value="CCDC92 DOMAIN-CONTAINING PROTEIN"/>
    <property type="match status" value="1"/>
</dbReference>
<accession>A0ABM1TMT3</accession>
<dbReference type="PANTHER" id="PTHR14882">
    <property type="entry name" value="COILED-COIL DOMAIN-CONTAINING 74A"/>
    <property type="match status" value="1"/>
</dbReference>
<evidence type="ECO:0000313" key="6">
    <source>
        <dbReference type="RefSeq" id="XP_022257155.1"/>
    </source>
</evidence>